<organism evidence="1">
    <name type="scientific">marine metagenome</name>
    <dbReference type="NCBI Taxonomy" id="408172"/>
    <lineage>
        <taxon>unclassified sequences</taxon>
        <taxon>metagenomes</taxon>
        <taxon>ecological metagenomes</taxon>
    </lineage>
</organism>
<dbReference type="EMBL" id="UINC01033687">
    <property type="protein sequence ID" value="SVB23354.1"/>
    <property type="molecule type" value="Genomic_DNA"/>
</dbReference>
<proteinExistence type="predicted"/>
<evidence type="ECO:0000313" key="1">
    <source>
        <dbReference type="EMBL" id="SVB23354.1"/>
    </source>
</evidence>
<accession>A0A382CBS8</accession>
<gene>
    <name evidence="1" type="ORF">METZ01_LOCUS176208</name>
</gene>
<reference evidence="1" key="1">
    <citation type="submission" date="2018-05" db="EMBL/GenBank/DDBJ databases">
        <authorList>
            <person name="Lanie J.A."/>
            <person name="Ng W.-L."/>
            <person name="Kazmierczak K.M."/>
            <person name="Andrzejewski T.M."/>
            <person name="Davidsen T.M."/>
            <person name="Wayne K.J."/>
            <person name="Tettelin H."/>
            <person name="Glass J.I."/>
            <person name="Rusch D."/>
            <person name="Podicherti R."/>
            <person name="Tsui H.-C.T."/>
            <person name="Winkler M.E."/>
        </authorList>
    </citation>
    <scope>NUCLEOTIDE SEQUENCE</scope>
</reference>
<name>A0A382CBS8_9ZZZZ</name>
<protein>
    <submittedName>
        <fullName evidence="1">Uncharacterized protein</fullName>
    </submittedName>
</protein>
<dbReference type="AlphaFoldDB" id="A0A382CBS8"/>
<feature type="non-terminal residue" evidence="1">
    <location>
        <position position="1"/>
    </location>
</feature>
<sequence>VLTRSGHNLGKPVAIDLQGGKVTGQAIRIVQEVTRCEGSPAPSGTFTIAEKHDLIAADLTGDVGE</sequence>